<evidence type="ECO:0000313" key="11">
    <source>
        <dbReference type="EMBL" id="EAQ88257.1"/>
    </source>
</evidence>
<keyword evidence="4 8" id="KW-1133">Transmembrane helix</keyword>
<feature type="transmembrane region" description="Helical" evidence="8">
    <location>
        <begin position="182"/>
        <end position="200"/>
    </location>
</feature>
<dbReference type="GO" id="GO:0006879">
    <property type="term" value="P:intracellular iron ion homeostasis"/>
    <property type="evidence" value="ECO:0007669"/>
    <property type="project" value="TreeGrafter"/>
</dbReference>
<feature type="transmembrane region" description="Helical" evidence="8">
    <location>
        <begin position="359"/>
        <end position="380"/>
    </location>
</feature>
<evidence type="ECO:0000259" key="10">
    <source>
        <dbReference type="Pfam" id="PF01794"/>
    </source>
</evidence>
<feature type="signal peptide" evidence="9">
    <location>
        <begin position="1"/>
        <end position="23"/>
    </location>
</feature>
<dbReference type="OrthoDB" id="167398at2759"/>
<sequence length="714" mass="77690">MRQLTALLALGTVASLFITSTQAHVTSGRERYGVIGYGIVMYDPPCAYACIDMANSWNLDCAHEHTDGMDMGGMHMSSVTPECKATSDPFLQTLAWCFYTHCPGASNSTLERVWEMDIVGRKAVQPAPAYSYQVALSRVAQAPPTSILASDATLNTTSLVDEEAWLGKFNGDEAFERMEIRASTFGCVGIPIVFSWFRFLPLNPVVVSKFYATFIDPPLFGNHHSAPVLGFGFVPTRGQGLFIAYIWIINIIVSSVGYEVRDPMSWYPTVERQLVVYISNRVGVFSFVNLALAVLFSSRNNVLLFVTNWSHSTFLLVHRWISVICMLQACLHSAIYLQYYLDPLAGEGAHAEQSKLDYWIWGIVGTLALALLMPLSVLPLRRKLYEVFLATHVVLAVLAMIGCMLHIYYRYEWQWGYQTWVWISFAFWLFDRFLARPLRLARNGVKRAFVTVIDEDYLQVDIPGVEGEGHAYLYFPTLTWRVWENHPFSVAAQQQQQQQQQHHPPTTTPPTTSLTHPNLLCIAGGVGVTGVLRFLPTSPTSSKGGDSRPRAGGKVKLFWGMRAESGALVRAVRGVVGAGVGGVAAAVAVGVGGGGGGKGGGFDGKGDGFDAGRGEKGGGVGSVEMAATTATTTTEMWGGAEVTISAGRRFDIGALLERELLPSGEGRGVAVAAGMGTTVVVCGPAAMADEVRVAVARLGRRGVVVRLIEESFTW</sequence>
<evidence type="ECO:0000256" key="3">
    <source>
        <dbReference type="ARBA" id="ARBA00022692"/>
    </source>
</evidence>
<keyword evidence="12" id="KW-1185">Reference proteome</keyword>
<reference evidence="12" key="1">
    <citation type="journal article" date="2015" name="Genome Announc.">
        <title>Draft genome sequence of the cellulolytic fungus Chaetomium globosum.</title>
        <authorList>
            <person name="Cuomo C.A."/>
            <person name="Untereiner W.A."/>
            <person name="Ma L.-J."/>
            <person name="Grabherr M."/>
            <person name="Birren B.W."/>
        </authorList>
    </citation>
    <scope>NUCLEOTIDE SEQUENCE [LARGE SCALE GENOMIC DNA]</scope>
    <source>
        <strain evidence="12">ATCC 6205 / CBS 148.51 / DSM 1962 / NBRC 6347 / NRRL 1970</strain>
    </source>
</reference>
<gene>
    <name evidence="11" type="ORF">CHGG_04876</name>
</gene>
<feature type="compositionally biased region" description="Low complexity" evidence="7">
    <location>
        <begin position="493"/>
        <end position="512"/>
    </location>
</feature>
<dbReference type="PANTHER" id="PTHR32361">
    <property type="entry name" value="FERRIC/CUPRIC REDUCTASE TRANSMEMBRANE COMPONENT"/>
    <property type="match status" value="1"/>
</dbReference>
<evidence type="ECO:0000256" key="4">
    <source>
        <dbReference type="ARBA" id="ARBA00022989"/>
    </source>
</evidence>
<feature type="chain" id="PRO_5004209153" description="Ferric oxidoreductase domain-containing protein" evidence="9">
    <location>
        <begin position="24"/>
        <end position="714"/>
    </location>
</feature>
<dbReference type="GeneID" id="4392457"/>
<evidence type="ECO:0000256" key="6">
    <source>
        <dbReference type="ARBA" id="ARBA00023136"/>
    </source>
</evidence>
<keyword evidence="9" id="KW-0732">Signal</keyword>
<dbReference type="GO" id="GO:0006826">
    <property type="term" value="P:iron ion transport"/>
    <property type="evidence" value="ECO:0007669"/>
    <property type="project" value="TreeGrafter"/>
</dbReference>
<keyword evidence="2" id="KW-0813">Transport</keyword>
<keyword evidence="6 8" id="KW-0472">Membrane</keyword>
<dbReference type="EMBL" id="CH408032">
    <property type="protein sequence ID" value="EAQ88257.1"/>
    <property type="molecule type" value="Genomic_DNA"/>
</dbReference>
<dbReference type="GO" id="GO:0000293">
    <property type="term" value="F:ferric-chelate reductase activity"/>
    <property type="evidence" value="ECO:0007669"/>
    <property type="project" value="TreeGrafter"/>
</dbReference>
<keyword evidence="5" id="KW-0406">Ion transport</keyword>
<proteinExistence type="predicted"/>
<feature type="transmembrane region" description="Helical" evidence="8">
    <location>
        <begin position="317"/>
        <end position="339"/>
    </location>
</feature>
<feature type="transmembrane region" description="Helical" evidence="8">
    <location>
        <begin position="240"/>
        <end position="258"/>
    </location>
</feature>
<accession>Q2H020</accession>
<dbReference type="InterPro" id="IPR051410">
    <property type="entry name" value="Ferric/Cupric_Reductase"/>
</dbReference>
<keyword evidence="3 8" id="KW-0812">Transmembrane</keyword>
<evidence type="ECO:0000256" key="9">
    <source>
        <dbReference type="SAM" id="SignalP"/>
    </source>
</evidence>
<dbReference type="InParanoid" id="Q2H020"/>
<feature type="transmembrane region" description="Helical" evidence="8">
    <location>
        <begin position="278"/>
        <end position="296"/>
    </location>
</feature>
<dbReference type="Proteomes" id="UP000001056">
    <property type="component" value="Unassembled WGS sequence"/>
</dbReference>
<feature type="transmembrane region" description="Helical" evidence="8">
    <location>
        <begin position="387"/>
        <end position="409"/>
    </location>
</feature>
<dbReference type="HOGENOM" id="CLU_010365_2_0_1"/>
<comment type="subcellular location">
    <subcellularLocation>
        <location evidence="1">Membrane</location>
        <topology evidence="1">Multi-pass membrane protein</topology>
    </subcellularLocation>
</comment>
<dbReference type="RefSeq" id="XP_001224090.1">
    <property type="nucleotide sequence ID" value="XM_001224089.1"/>
</dbReference>
<evidence type="ECO:0000256" key="5">
    <source>
        <dbReference type="ARBA" id="ARBA00023065"/>
    </source>
</evidence>
<name>Q2H020_CHAGB</name>
<feature type="region of interest" description="Disordered" evidence="7">
    <location>
        <begin position="493"/>
        <end position="514"/>
    </location>
</feature>
<feature type="domain" description="Ferric oxidoreductase" evidence="10">
    <location>
        <begin position="283"/>
        <end position="403"/>
    </location>
</feature>
<dbReference type="GO" id="GO:0015677">
    <property type="term" value="P:copper ion import"/>
    <property type="evidence" value="ECO:0007669"/>
    <property type="project" value="TreeGrafter"/>
</dbReference>
<evidence type="ECO:0000256" key="1">
    <source>
        <dbReference type="ARBA" id="ARBA00004141"/>
    </source>
</evidence>
<feature type="transmembrane region" description="Helical" evidence="8">
    <location>
        <begin position="415"/>
        <end position="434"/>
    </location>
</feature>
<dbReference type="eggNOG" id="KOG0039">
    <property type="taxonomic scope" value="Eukaryota"/>
</dbReference>
<evidence type="ECO:0000256" key="7">
    <source>
        <dbReference type="SAM" id="MobiDB-lite"/>
    </source>
</evidence>
<evidence type="ECO:0000256" key="8">
    <source>
        <dbReference type="SAM" id="Phobius"/>
    </source>
</evidence>
<dbReference type="InterPro" id="IPR013130">
    <property type="entry name" value="Fe3_Rdtase_TM_dom"/>
</dbReference>
<evidence type="ECO:0000256" key="2">
    <source>
        <dbReference type="ARBA" id="ARBA00022448"/>
    </source>
</evidence>
<dbReference type="Pfam" id="PF01794">
    <property type="entry name" value="Ferric_reduct"/>
    <property type="match status" value="1"/>
</dbReference>
<protein>
    <recommendedName>
        <fullName evidence="10">Ferric oxidoreductase domain-containing protein</fullName>
    </recommendedName>
</protein>
<dbReference type="AlphaFoldDB" id="Q2H020"/>
<dbReference type="GO" id="GO:0005886">
    <property type="term" value="C:plasma membrane"/>
    <property type="evidence" value="ECO:0007669"/>
    <property type="project" value="TreeGrafter"/>
</dbReference>
<dbReference type="FunCoup" id="Q2H020">
    <property type="interactions" value="299"/>
</dbReference>
<evidence type="ECO:0000313" key="12">
    <source>
        <dbReference type="Proteomes" id="UP000001056"/>
    </source>
</evidence>
<dbReference type="VEuPathDB" id="FungiDB:CHGG_04876"/>
<organism evidence="11 12">
    <name type="scientific">Chaetomium globosum (strain ATCC 6205 / CBS 148.51 / DSM 1962 / NBRC 6347 / NRRL 1970)</name>
    <name type="common">Soil fungus</name>
    <dbReference type="NCBI Taxonomy" id="306901"/>
    <lineage>
        <taxon>Eukaryota</taxon>
        <taxon>Fungi</taxon>
        <taxon>Dikarya</taxon>
        <taxon>Ascomycota</taxon>
        <taxon>Pezizomycotina</taxon>
        <taxon>Sordariomycetes</taxon>
        <taxon>Sordariomycetidae</taxon>
        <taxon>Sordariales</taxon>
        <taxon>Chaetomiaceae</taxon>
        <taxon>Chaetomium</taxon>
    </lineage>
</organism>
<dbReference type="PANTHER" id="PTHR32361:SF9">
    <property type="entry name" value="FERRIC REDUCTASE TRANSMEMBRANE COMPONENT 3-RELATED"/>
    <property type="match status" value="1"/>
</dbReference>